<sequence length="159" mass="16577">MRTLRKSLYSLLAAVGIMLTMGGFTTASANTSENPETAAVSCSGHITYSRTHPSGLGELVIYYNSSNGGTNSACFYHRGAAYGVPANTSVQIVRCTQTSGEGQACTADQTSRRDTGNFSFYAGPVGVTGTAARCVAAAGYIDWNGVRYSMSSGRQGCPN</sequence>
<dbReference type="EMBL" id="CP014859">
    <property type="protein sequence ID" value="AOS62658.1"/>
    <property type="molecule type" value="Genomic_DNA"/>
</dbReference>
<feature type="chain" id="PRO_5042208720" description="Secreted protein" evidence="1">
    <location>
        <begin position="30"/>
        <end position="159"/>
    </location>
</feature>
<feature type="signal peptide" evidence="1">
    <location>
        <begin position="1"/>
        <end position="29"/>
    </location>
</feature>
<keyword evidence="3" id="KW-1185">Reference proteome</keyword>
<evidence type="ECO:0000313" key="2">
    <source>
        <dbReference type="EMBL" id="AOS62658.1"/>
    </source>
</evidence>
<dbReference type="KEGG" id="ahm:TL08_09215"/>
<dbReference type="Proteomes" id="UP000095210">
    <property type="component" value="Chromosome"/>
</dbReference>
<dbReference type="AlphaFoldDB" id="A0AAC9HNU7"/>
<gene>
    <name evidence="2" type="ORF">TL08_09215</name>
</gene>
<reference evidence="3" key="1">
    <citation type="submission" date="2016-03" db="EMBL/GenBank/DDBJ databases">
        <title>Complete genome sequence of the type strain Actinoalloteichus hymeniacidonis DSM 45092.</title>
        <authorList>
            <person name="Schaffert L."/>
            <person name="Albersmeier A."/>
            <person name="Winkler A."/>
            <person name="Kalinowski J."/>
            <person name="Zotchev S."/>
            <person name="Ruckert C."/>
        </authorList>
    </citation>
    <scope>NUCLEOTIDE SEQUENCE [LARGE SCALE GENOMIC DNA]</scope>
    <source>
        <strain evidence="3">HPA177(T) (DSM 45092(T))</strain>
    </source>
</reference>
<organism evidence="2 3">
    <name type="scientific">Actinoalloteichus hymeniacidonis</name>
    <dbReference type="NCBI Taxonomy" id="340345"/>
    <lineage>
        <taxon>Bacteria</taxon>
        <taxon>Bacillati</taxon>
        <taxon>Actinomycetota</taxon>
        <taxon>Actinomycetes</taxon>
        <taxon>Pseudonocardiales</taxon>
        <taxon>Pseudonocardiaceae</taxon>
        <taxon>Actinoalloteichus</taxon>
    </lineage>
</organism>
<name>A0AAC9HNU7_9PSEU</name>
<evidence type="ECO:0000313" key="3">
    <source>
        <dbReference type="Proteomes" id="UP000095210"/>
    </source>
</evidence>
<accession>A0AAC9HNU7</accession>
<evidence type="ECO:0008006" key="4">
    <source>
        <dbReference type="Google" id="ProtNLM"/>
    </source>
</evidence>
<protein>
    <recommendedName>
        <fullName evidence="4">Secreted protein</fullName>
    </recommendedName>
</protein>
<proteinExistence type="predicted"/>
<keyword evidence="1" id="KW-0732">Signal</keyword>
<dbReference type="RefSeq" id="WP_069848128.1">
    <property type="nucleotide sequence ID" value="NZ_CP014859.1"/>
</dbReference>
<evidence type="ECO:0000256" key="1">
    <source>
        <dbReference type="SAM" id="SignalP"/>
    </source>
</evidence>